<reference evidence="2" key="2">
    <citation type="journal article" date="2015" name="Data Brief">
        <title>Shoot transcriptome of the giant reed, Arundo donax.</title>
        <authorList>
            <person name="Barrero R.A."/>
            <person name="Guerrero F.D."/>
            <person name="Moolhuijzen P."/>
            <person name="Goolsby J.A."/>
            <person name="Tidwell J."/>
            <person name="Bellgard S.E."/>
            <person name="Bellgard M.I."/>
        </authorList>
    </citation>
    <scope>NUCLEOTIDE SEQUENCE</scope>
    <source>
        <tissue evidence="2">Shoot tissue taken approximately 20 cm above the soil surface</tissue>
    </source>
</reference>
<proteinExistence type="predicted"/>
<dbReference type="EMBL" id="GBRH01192631">
    <property type="protein sequence ID" value="JAE05265.1"/>
    <property type="molecule type" value="Transcribed_RNA"/>
</dbReference>
<keyword evidence="1" id="KW-0812">Transmembrane</keyword>
<dbReference type="AlphaFoldDB" id="A0A0A9EWX8"/>
<accession>A0A0A9EWX8</accession>
<organism evidence="2">
    <name type="scientific">Arundo donax</name>
    <name type="common">Giant reed</name>
    <name type="synonym">Donax arundinaceus</name>
    <dbReference type="NCBI Taxonomy" id="35708"/>
    <lineage>
        <taxon>Eukaryota</taxon>
        <taxon>Viridiplantae</taxon>
        <taxon>Streptophyta</taxon>
        <taxon>Embryophyta</taxon>
        <taxon>Tracheophyta</taxon>
        <taxon>Spermatophyta</taxon>
        <taxon>Magnoliopsida</taxon>
        <taxon>Liliopsida</taxon>
        <taxon>Poales</taxon>
        <taxon>Poaceae</taxon>
        <taxon>PACMAD clade</taxon>
        <taxon>Arundinoideae</taxon>
        <taxon>Arundineae</taxon>
        <taxon>Arundo</taxon>
    </lineage>
</organism>
<dbReference type="PROSITE" id="PS51257">
    <property type="entry name" value="PROKAR_LIPOPROTEIN"/>
    <property type="match status" value="1"/>
</dbReference>
<keyword evidence="1" id="KW-1133">Transmembrane helix</keyword>
<sequence length="101" mass="10984">MCLKAFSNLPINGFYSLLFLTITTACFSFIFDGVVAGAAVLFRLEHRLKDQREITTAPSLVCHIIKQEHGAFLVSSHAGAAILLKQGNQANAYLPKESTSV</sequence>
<evidence type="ECO:0000256" key="1">
    <source>
        <dbReference type="SAM" id="Phobius"/>
    </source>
</evidence>
<evidence type="ECO:0000313" key="2">
    <source>
        <dbReference type="EMBL" id="JAE05265.1"/>
    </source>
</evidence>
<keyword evidence="1" id="KW-0472">Membrane</keyword>
<name>A0A0A9EWX8_ARUDO</name>
<protein>
    <submittedName>
        <fullName evidence="2">Uncharacterized protein</fullName>
    </submittedName>
</protein>
<feature type="transmembrane region" description="Helical" evidence="1">
    <location>
        <begin position="14"/>
        <end position="42"/>
    </location>
</feature>
<reference evidence="2" key="1">
    <citation type="submission" date="2014-09" db="EMBL/GenBank/DDBJ databases">
        <authorList>
            <person name="Magalhaes I.L.F."/>
            <person name="Oliveira U."/>
            <person name="Santos F.R."/>
            <person name="Vidigal T.H.D.A."/>
            <person name="Brescovit A.D."/>
            <person name="Santos A.J."/>
        </authorList>
    </citation>
    <scope>NUCLEOTIDE SEQUENCE</scope>
    <source>
        <tissue evidence="2">Shoot tissue taken approximately 20 cm above the soil surface</tissue>
    </source>
</reference>